<dbReference type="EMBL" id="KB445793">
    <property type="protein sequence ID" value="EMD39658.1"/>
    <property type="molecule type" value="Genomic_DNA"/>
</dbReference>
<dbReference type="AlphaFoldDB" id="M2QRE4"/>
<protein>
    <submittedName>
        <fullName evidence="3">Uncharacterized protein</fullName>
    </submittedName>
</protein>
<evidence type="ECO:0000256" key="1">
    <source>
        <dbReference type="SAM" id="MobiDB-lite"/>
    </source>
</evidence>
<evidence type="ECO:0000313" key="4">
    <source>
        <dbReference type="Proteomes" id="UP000016930"/>
    </source>
</evidence>
<dbReference type="Proteomes" id="UP000016930">
    <property type="component" value="Unassembled WGS sequence"/>
</dbReference>
<name>M2QRE4_CERS8</name>
<feature type="signal peptide" evidence="2">
    <location>
        <begin position="1"/>
        <end position="16"/>
    </location>
</feature>
<organism evidence="3 4">
    <name type="scientific">Ceriporiopsis subvermispora (strain B)</name>
    <name type="common">White-rot fungus</name>
    <name type="synonym">Gelatoporia subvermispora</name>
    <dbReference type="NCBI Taxonomy" id="914234"/>
    <lineage>
        <taxon>Eukaryota</taxon>
        <taxon>Fungi</taxon>
        <taxon>Dikarya</taxon>
        <taxon>Basidiomycota</taxon>
        <taxon>Agaricomycotina</taxon>
        <taxon>Agaricomycetes</taxon>
        <taxon>Polyporales</taxon>
        <taxon>Gelatoporiaceae</taxon>
        <taxon>Gelatoporia</taxon>
    </lineage>
</organism>
<keyword evidence="4" id="KW-1185">Reference proteome</keyword>
<feature type="region of interest" description="Disordered" evidence="1">
    <location>
        <begin position="140"/>
        <end position="217"/>
    </location>
</feature>
<dbReference type="HOGENOM" id="CLU_085129_0_0_1"/>
<feature type="compositionally biased region" description="Low complexity" evidence="1">
    <location>
        <begin position="174"/>
        <end position="197"/>
    </location>
</feature>
<sequence length="320" mass="32194">MKYYLVLSSLVASAFASPALLTRDVDVSLIPAFGVQAGVNPDGNGNCDGIDGPDGVPILIPCSCPPDRDAFVQEVNTNVNAGIVVNNPSLQVSFPTDDSIGSQLARLNTAFDTLQNFAGPGVGCPIESTDWTQLRVEISDGDVPTSTPSAPSSNPTSAPSAPPTSAPSAPPSSGPTVVPTTVASPSAASSAPSAAPTGGVDPALVPPFGVQAGVNPDGQGSCDGIDGPDGVPVLIPCTCPPDRDTFIADVSANVAAGFIISNPGLQISWPTDNSTASQLARLNTAFDTLQNLDGIGVGCPIQSTDWTALQAEIVAESEST</sequence>
<accession>M2QRE4</accession>
<feature type="chain" id="PRO_5004023201" evidence="2">
    <location>
        <begin position="17"/>
        <end position="320"/>
    </location>
</feature>
<keyword evidence="2" id="KW-0732">Signal</keyword>
<dbReference type="OrthoDB" id="2140240at2759"/>
<feature type="compositionally biased region" description="Pro residues" evidence="1">
    <location>
        <begin position="160"/>
        <end position="173"/>
    </location>
</feature>
<evidence type="ECO:0000313" key="3">
    <source>
        <dbReference type="EMBL" id="EMD39658.1"/>
    </source>
</evidence>
<feature type="compositionally biased region" description="Low complexity" evidence="1">
    <location>
        <begin position="143"/>
        <end position="159"/>
    </location>
</feature>
<evidence type="ECO:0000256" key="2">
    <source>
        <dbReference type="SAM" id="SignalP"/>
    </source>
</evidence>
<gene>
    <name evidence="3" type="ORF">CERSUDRAFT_111963</name>
</gene>
<proteinExistence type="predicted"/>
<reference evidence="3 4" key="1">
    <citation type="journal article" date="2012" name="Proc. Natl. Acad. Sci. U.S.A.">
        <title>Comparative genomics of Ceriporiopsis subvermispora and Phanerochaete chrysosporium provide insight into selective ligninolysis.</title>
        <authorList>
            <person name="Fernandez-Fueyo E."/>
            <person name="Ruiz-Duenas F.J."/>
            <person name="Ferreira P."/>
            <person name="Floudas D."/>
            <person name="Hibbett D.S."/>
            <person name="Canessa P."/>
            <person name="Larrondo L.F."/>
            <person name="James T.Y."/>
            <person name="Seelenfreund D."/>
            <person name="Lobos S."/>
            <person name="Polanco R."/>
            <person name="Tello M."/>
            <person name="Honda Y."/>
            <person name="Watanabe T."/>
            <person name="Watanabe T."/>
            <person name="Ryu J.S."/>
            <person name="Kubicek C.P."/>
            <person name="Schmoll M."/>
            <person name="Gaskell J."/>
            <person name="Hammel K.E."/>
            <person name="St John F.J."/>
            <person name="Vanden Wymelenberg A."/>
            <person name="Sabat G."/>
            <person name="Splinter BonDurant S."/>
            <person name="Syed K."/>
            <person name="Yadav J.S."/>
            <person name="Doddapaneni H."/>
            <person name="Subramanian V."/>
            <person name="Lavin J.L."/>
            <person name="Oguiza J.A."/>
            <person name="Perez G."/>
            <person name="Pisabarro A.G."/>
            <person name="Ramirez L."/>
            <person name="Santoyo F."/>
            <person name="Master E."/>
            <person name="Coutinho P.M."/>
            <person name="Henrissat B."/>
            <person name="Lombard V."/>
            <person name="Magnuson J.K."/>
            <person name="Kuees U."/>
            <person name="Hori C."/>
            <person name="Igarashi K."/>
            <person name="Samejima M."/>
            <person name="Held B.W."/>
            <person name="Barry K.W."/>
            <person name="LaButti K.M."/>
            <person name="Lapidus A."/>
            <person name="Lindquist E.A."/>
            <person name="Lucas S.M."/>
            <person name="Riley R."/>
            <person name="Salamov A.A."/>
            <person name="Hoffmeister D."/>
            <person name="Schwenk D."/>
            <person name="Hadar Y."/>
            <person name="Yarden O."/>
            <person name="de Vries R.P."/>
            <person name="Wiebenga A."/>
            <person name="Stenlid J."/>
            <person name="Eastwood D."/>
            <person name="Grigoriev I.V."/>
            <person name="Berka R.M."/>
            <person name="Blanchette R.A."/>
            <person name="Kersten P."/>
            <person name="Martinez A.T."/>
            <person name="Vicuna R."/>
            <person name="Cullen D."/>
        </authorList>
    </citation>
    <scope>NUCLEOTIDE SEQUENCE [LARGE SCALE GENOMIC DNA]</scope>
    <source>
        <strain evidence="3 4">B</strain>
    </source>
</reference>